<dbReference type="RefSeq" id="XP_008604431.1">
    <property type="nucleotide sequence ID" value="XM_008606209.1"/>
</dbReference>
<gene>
    <name evidence="3" type="ORF">SDRG_00718</name>
</gene>
<accession>T0SFR5</accession>
<keyword evidence="4" id="KW-1185">Reference proteome</keyword>
<dbReference type="GeneID" id="19941445"/>
<name>T0SFR5_SAPDV</name>
<evidence type="ECO:0000313" key="3">
    <source>
        <dbReference type="EMBL" id="EQC41862.1"/>
    </source>
</evidence>
<feature type="compositionally biased region" description="Basic residues" evidence="2">
    <location>
        <begin position="762"/>
        <end position="775"/>
    </location>
</feature>
<dbReference type="OrthoDB" id="78447at2759"/>
<evidence type="ECO:0000256" key="1">
    <source>
        <dbReference type="SAM" id="Coils"/>
    </source>
</evidence>
<dbReference type="Proteomes" id="UP000030762">
    <property type="component" value="Unassembled WGS sequence"/>
</dbReference>
<dbReference type="VEuPathDB" id="FungiDB:SDRG_00718"/>
<dbReference type="InParanoid" id="T0SFR5"/>
<keyword evidence="1" id="KW-0175">Coiled coil</keyword>
<reference evidence="3 4" key="1">
    <citation type="submission" date="2012-04" db="EMBL/GenBank/DDBJ databases">
        <title>The Genome Sequence of Saprolegnia declina VS20.</title>
        <authorList>
            <consortium name="The Broad Institute Genome Sequencing Platform"/>
            <person name="Russ C."/>
            <person name="Nusbaum C."/>
            <person name="Tyler B."/>
            <person name="van West P."/>
            <person name="Dieguez-Uribeondo J."/>
            <person name="de Bruijn I."/>
            <person name="Tripathy S."/>
            <person name="Jiang R."/>
            <person name="Young S.K."/>
            <person name="Zeng Q."/>
            <person name="Gargeya S."/>
            <person name="Fitzgerald M."/>
            <person name="Haas B."/>
            <person name="Abouelleil A."/>
            <person name="Alvarado L."/>
            <person name="Arachchi H.M."/>
            <person name="Berlin A."/>
            <person name="Chapman S.B."/>
            <person name="Goldberg J."/>
            <person name="Griggs A."/>
            <person name="Gujja S."/>
            <person name="Hansen M."/>
            <person name="Howarth C."/>
            <person name="Imamovic A."/>
            <person name="Larimer J."/>
            <person name="McCowen C."/>
            <person name="Montmayeur A."/>
            <person name="Murphy C."/>
            <person name="Neiman D."/>
            <person name="Pearson M."/>
            <person name="Priest M."/>
            <person name="Roberts A."/>
            <person name="Saif S."/>
            <person name="Shea T."/>
            <person name="Sisk P."/>
            <person name="Sykes S."/>
            <person name="Wortman J."/>
            <person name="Nusbaum C."/>
            <person name="Birren B."/>
        </authorList>
    </citation>
    <scope>NUCLEOTIDE SEQUENCE [LARGE SCALE GENOMIC DNA]</scope>
    <source>
        <strain evidence="3 4">VS20</strain>
    </source>
</reference>
<feature type="region of interest" description="Disordered" evidence="2">
    <location>
        <begin position="750"/>
        <end position="781"/>
    </location>
</feature>
<evidence type="ECO:0000256" key="2">
    <source>
        <dbReference type="SAM" id="MobiDB-lite"/>
    </source>
</evidence>
<sequence>MDPDAQAALAAIIREDHHAPLPRRASLASSADGSCSSMRMSRHLNLADDELSLPISEDVPATMDATNKMLRRRRLSSLKAKITRPGFHEMHRVSGVLKIDPKLRLVPFDRSALPEFQTLLRPFEDSSASSDVHAVLATLNDLLETIISSMLDDQDTLNNSMLAREVSVQAVALFVSGIDDLAAASTTAGGAHLRDMAYRLGAIDAFVRTYFLNEIHELEQVVNSLEDSLETATKMNAQLQANVASTDDRHKHKLAEMQLLAVVNQARARARTPALATTIDSKLEEAHHDLLKAHLTLETAHARLETSHKTLLTQHETALLDLEQAQRKVSILTHDVDELSQPLLLDTELQQLQAELLCERRRVKELEFDMVQMRMRQIDAARVKVTRASVVTRIRRATDLGVLPTPQEIANLTANVLEYDSDEVDEADLPDISFETLMSKDPAKRLLSMLNYSLPTPPQPPAALRQTPNAEVLANVASAVSKLKLHAHVEASAVHALMQSAAPSDLAFVRQTISEIFERKRLLDECASIAHEPRETLVEIVVGFHFAKEAIAFLDLISRLRPMYGDIRIFAEFIDGVYSNEVLDFYVWLVQSMDQISIGAELDSRPEVHPHYISKCKATLLTRTLFRTLRFRTCGFANEESRTTSLLQRHPSLDAMYDCQRLFDQTTARGPIYLSEFHDLLDVFGVHFHGDECYPLDVFLYAFVLMYKKQKDWFFESVRLLFNQVHDEAIALEARQKALEAVELRQTEATKARRRASELSKPQKKTRKVPKRRKGSTSDSRKTAVLTTVQFAVVLARLDAHLSFGQMTEMTLKVLLTRRFYSHGITYDAFVYTATSLGWFRPDFVSLPTPFTDISISTEEKASAHAALQYAWDTHVASIYVACEGDSNPFVATHVMQIKQRLVKALSANDHAEMDPLLALSLLRHLVHVCWRVGAARGFRSRHVEPGSGAGGDHFYIAELARSDELILIAKGIMAIPDAVTGCQVFNAALYTAPSSDFMTNFSHIDPARIRDLFPDHCIQTNECVAIDSVLQRYAWQLNDVYRSYSLVCNSLSGITLDGFGELMHDLGLSSSHFTTVHMTLVFSAVVSRQQETDRLLATSFIELLIRLATEKHAVERPFMDRKQPKLQLMLQPERIAILLEDLCTRYVLPNICQNLSITFRRQVAAPELQRLLNQHRNLLRRLYLYYCRQDVADMEAWKMNFGEFERFIVDFGLNDAVFFPSSMNLVVFTACQDDLNEGQFIYQEFVTAIIAIAQMKDTNPFLKWQRKTSNFIHTLIDYISHPDRAVKFRLILS</sequence>
<dbReference type="eggNOG" id="ENOG502S53M">
    <property type="taxonomic scope" value="Eukaryota"/>
</dbReference>
<proteinExistence type="predicted"/>
<dbReference type="EMBL" id="JH767133">
    <property type="protein sequence ID" value="EQC41862.1"/>
    <property type="molecule type" value="Genomic_DNA"/>
</dbReference>
<feature type="coiled-coil region" evidence="1">
    <location>
        <begin position="215"/>
        <end position="249"/>
    </location>
</feature>
<evidence type="ECO:0000313" key="4">
    <source>
        <dbReference type="Proteomes" id="UP000030762"/>
    </source>
</evidence>
<organism evidence="3 4">
    <name type="scientific">Saprolegnia diclina (strain VS20)</name>
    <dbReference type="NCBI Taxonomy" id="1156394"/>
    <lineage>
        <taxon>Eukaryota</taxon>
        <taxon>Sar</taxon>
        <taxon>Stramenopiles</taxon>
        <taxon>Oomycota</taxon>
        <taxon>Saprolegniomycetes</taxon>
        <taxon>Saprolegniales</taxon>
        <taxon>Saprolegniaceae</taxon>
        <taxon>Saprolegnia</taxon>
    </lineage>
</organism>
<protein>
    <submittedName>
        <fullName evidence="3">Uncharacterized protein</fullName>
    </submittedName>
</protein>